<dbReference type="AlphaFoldDB" id="A0A8J7P0U8"/>
<dbReference type="SMART" id="SM00337">
    <property type="entry name" value="BCL"/>
    <property type="match status" value="1"/>
</dbReference>
<dbReference type="PANTHER" id="PTHR11256">
    <property type="entry name" value="BCL-2 RELATED"/>
    <property type="match status" value="1"/>
</dbReference>
<dbReference type="InterPro" id="IPR020726">
    <property type="entry name" value="Bcl2_BH2_motif_CS"/>
</dbReference>
<feature type="region of interest" description="Disordered" evidence="7">
    <location>
        <begin position="184"/>
        <end position="227"/>
    </location>
</feature>
<dbReference type="GO" id="GO:0001836">
    <property type="term" value="P:release of cytochrome c from mitochondria"/>
    <property type="evidence" value="ECO:0007669"/>
    <property type="project" value="TreeGrafter"/>
</dbReference>
<protein>
    <submittedName>
        <fullName evidence="10">MCL1 protein</fullName>
    </submittedName>
</protein>
<reference evidence="10" key="1">
    <citation type="journal article" date="2021" name="Cell">
        <title>Tracing the genetic footprints of vertebrate landing in non-teleost ray-finned fishes.</title>
        <authorList>
            <person name="Bi X."/>
            <person name="Wang K."/>
            <person name="Yang L."/>
            <person name="Pan H."/>
            <person name="Jiang H."/>
            <person name="Wei Q."/>
            <person name="Fang M."/>
            <person name="Yu H."/>
            <person name="Zhu C."/>
            <person name="Cai Y."/>
            <person name="He Y."/>
            <person name="Gan X."/>
            <person name="Zeng H."/>
            <person name="Yu D."/>
            <person name="Zhu Y."/>
            <person name="Jiang H."/>
            <person name="Qiu Q."/>
            <person name="Yang H."/>
            <person name="Zhang Y.E."/>
            <person name="Wang W."/>
            <person name="Zhu M."/>
            <person name="He S."/>
            <person name="Zhang G."/>
        </authorList>
    </citation>
    <scope>NUCLEOTIDE SEQUENCE</scope>
    <source>
        <strain evidence="10">Allg_001</strain>
    </source>
</reference>
<feature type="domain" description="Bcl-2 Bcl-2 homology region 1-3" evidence="9">
    <location>
        <begin position="238"/>
        <end position="340"/>
    </location>
</feature>
<name>A0A8J7P0U8_ATRSP</name>
<dbReference type="PANTHER" id="PTHR11256:SF46">
    <property type="entry name" value="INDUCED MYELOID LEUKEMIA CELL DIFFERENTIATION PROTEIN MCL-1"/>
    <property type="match status" value="1"/>
</dbReference>
<evidence type="ECO:0000313" key="10">
    <source>
        <dbReference type="EMBL" id="MBN3323367.1"/>
    </source>
</evidence>
<dbReference type="GO" id="GO:0042981">
    <property type="term" value="P:regulation of apoptotic process"/>
    <property type="evidence" value="ECO:0007669"/>
    <property type="project" value="InterPro"/>
</dbReference>
<comment type="caution">
    <text evidence="10">The sequence shown here is derived from an EMBL/GenBank/DDBJ whole genome shotgun (WGS) entry which is preliminary data.</text>
</comment>
<dbReference type="GO" id="GO:0008630">
    <property type="term" value="P:intrinsic apoptotic signaling pathway in response to DNA damage"/>
    <property type="evidence" value="ECO:0007669"/>
    <property type="project" value="TreeGrafter"/>
</dbReference>
<feature type="transmembrane region" description="Helical" evidence="8">
    <location>
        <begin position="359"/>
        <end position="377"/>
    </location>
</feature>
<keyword evidence="4" id="KW-0963">Cytoplasm</keyword>
<dbReference type="PRINTS" id="PR01866">
    <property type="entry name" value="APOPREGMCL1"/>
</dbReference>
<sequence>MSLSTLKRTSASAVIQLYCPNSAAIHPGLASLGPCLDGPGGSAARTAVLDPTLKPDYAEEELDNYSAEPVATSAWIPKSPRSLPGGLKLGGRFPESSHADGSLPTSPDTPLDCGGVPEFPSEAHGQLDAETRELIRTFLRMYTGLPQRRSRGKALETLKRVVDSVVAKHQIAYHAVVRLQSRSGLEISDQPEPPPPEPRASPVSENRPRARGGFLRNGGGGREFRSGLPRADKAAWPMKRRVLSGSRSPCCLDVKPGMIAKLGLEQKGEDVSFVTGVAKSLFSDGKTNWGRIASLVSFGAVVAKQMKDSGRERCVEAVGQAISDYLLQDQREWLLNNRGWDGFVEFFHVEDPESTIRNALMAFAGVAGLGAGLALLIR</sequence>
<dbReference type="InterPro" id="IPR026298">
    <property type="entry name" value="Bcl-2_fam"/>
</dbReference>
<evidence type="ECO:0000256" key="7">
    <source>
        <dbReference type="SAM" id="MobiDB-lite"/>
    </source>
</evidence>
<organism evidence="10 11">
    <name type="scientific">Atractosteus spatula</name>
    <name type="common">Alligator gar</name>
    <name type="synonym">Lepisosteus spatula</name>
    <dbReference type="NCBI Taxonomy" id="7917"/>
    <lineage>
        <taxon>Eukaryota</taxon>
        <taxon>Metazoa</taxon>
        <taxon>Chordata</taxon>
        <taxon>Craniata</taxon>
        <taxon>Vertebrata</taxon>
        <taxon>Euteleostomi</taxon>
        <taxon>Actinopterygii</taxon>
        <taxon>Neopterygii</taxon>
        <taxon>Holostei</taxon>
        <taxon>Semionotiformes</taxon>
        <taxon>Lepisosteidae</taxon>
        <taxon>Atractosteus</taxon>
    </lineage>
</organism>
<dbReference type="GO" id="GO:0051400">
    <property type="term" value="F:BH domain binding"/>
    <property type="evidence" value="ECO:0007669"/>
    <property type="project" value="TreeGrafter"/>
</dbReference>
<keyword evidence="11" id="KW-1185">Reference proteome</keyword>
<comment type="subcellular location">
    <subcellularLocation>
        <location evidence="2">Cytoplasm</location>
    </subcellularLocation>
    <subcellularLocation>
        <location evidence="1">Nucleus</location>
    </subcellularLocation>
</comment>
<dbReference type="PROSITE" id="PS01258">
    <property type="entry name" value="BH2"/>
    <property type="match status" value="1"/>
</dbReference>
<feature type="region of interest" description="Disordered" evidence="7">
    <location>
        <begin position="86"/>
        <end position="108"/>
    </location>
</feature>
<dbReference type="GO" id="GO:0005634">
    <property type="term" value="C:nucleus"/>
    <property type="evidence" value="ECO:0007669"/>
    <property type="project" value="UniProtKB-SubCell"/>
</dbReference>
<dbReference type="GO" id="GO:0015267">
    <property type="term" value="F:channel activity"/>
    <property type="evidence" value="ECO:0007669"/>
    <property type="project" value="TreeGrafter"/>
</dbReference>
<feature type="non-terminal residue" evidence="10">
    <location>
        <position position="378"/>
    </location>
</feature>
<dbReference type="PROSITE" id="PS50062">
    <property type="entry name" value="BCL2_FAMILY"/>
    <property type="match status" value="1"/>
</dbReference>
<comment type="similarity">
    <text evidence="3">Belongs to the Bcl-2 family.</text>
</comment>
<dbReference type="InterPro" id="IPR002475">
    <property type="entry name" value="Bcl2-like"/>
</dbReference>
<dbReference type="GO" id="GO:0005741">
    <property type="term" value="C:mitochondrial outer membrane"/>
    <property type="evidence" value="ECO:0007669"/>
    <property type="project" value="TreeGrafter"/>
</dbReference>
<evidence type="ECO:0000256" key="2">
    <source>
        <dbReference type="ARBA" id="ARBA00004496"/>
    </source>
</evidence>
<evidence type="ECO:0000256" key="1">
    <source>
        <dbReference type="ARBA" id="ARBA00004123"/>
    </source>
</evidence>
<dbReference type="Pfam" id="PF00452">
    <property type="entry name" value="Bcl-2"/>
    <property type="match status" value="1"/>
</dbReference>
<accession>A0A8J7P0U8</accession>
<dbReference type="Gene3D" id="1.10.437.10">
    <property type="entry name" value="Blc2-like"/>
    <property type="match status" value="1"/>
</dbReference>
<dbReference type="SUPFAM" id="SSF56854">
    <property type="entry name" value="Bcl-2 inhibitors of programmed cell death"/>
    <property type="match status" value="1"/>
</dbReference>
<keyword evidence="8" id="KW-0472">Membrane</keyword>
<evidence type="ECO:0000313" key="11">
    <source>
        <dbReference type="Proteomes" id="UP000736164"/>
    </source>
</evidence>
<dbReference type="EMBL" id="JAAWVO010064906">
    <property type="protein sequence ID" value="MBN3323367.1"/>
    <property type="molecule type" value="Genomic_DNA"/>
</dbReference>
<dbReference type="InterPro" id="IPR036834">
    <property type="entry name" value="Bcl-2-like_sf"/>
</dbReference>
<evidence type="ECO:0000256" key="6">
    <source>
        <dbReference type="ARBA" id="ARBA00023242"/>
    </source>
</evidence>
<evidence type="ECO:0000256" key="8">
    <source>
        <dbReference type="SAM" id="Phobius"/>
    </source>
</evidence>
<keyword evidence="6" id="KW-0539">Nucleus</keyword>
<dbReference type="InterPro" id="IPR013281">
    <property type="entry name" value="Apop_reg_Mc1"/>
</dbReference>
<dbReference type="GO" id="GO:0008053">
    <property type="term" value="P:mitochondrial fusion"/>
    <property type="evidence" value="ECO:0007669"/>
    <property type="project" value="TreeGrafter"/>
</dbReference>
<dbReference type="GO" id="GO:0097192">
    <property type="term" value="P:extrinsic apoptotic signaling pathway in absence of ligand"/>
    <property type="evidence" value="ECO:0007669"/>
    <property type="project" value="TreeGrafter"/>
</dbReference>
<dbReference type="InterPro" id="IPR046371">
    <property type="entry name" value="Bcl-2_BH1-3"/>
</dbReference>
<dbReference type="Proteomes" id="UP000736164">
    <property type="component" value="Unassembled WGS sequence"/>
</dbReference>
<dbReference type="PRINTS" id="PR01862">
    <property type="entry name" value="BCL2FAMILY"/>
</dbReference>
<keyword evidence="5" id="KW-0053">Apoptosis</keyword>
<keyword evidence="8" id="KW-1133">Transmembrane helix</keyword>
<proteinExistence type="inferred from homology"/>
<dbReference type="CDD" id="cd06845">
    <property type="entry name" value="Bcl-2_like"/>
    <property type="match status" value="1"/>
</dbReference>
<evidence type="ECO:0000259" key="9">
    <source>
        <dbReference type="SMART" id="SM00337"/>
    </source>
</evidence>
<evidence type="ECO:0000256" key="4">
    <source>
        <dbReference type="ARBA" id="ARBA00022490"/>
    </source>
</evidence>
<evidence type="ECO:0000256" key="3">
    <source>
        <dbReference type="ARBA" id="ARBA00009458"/>
    </source>
</evidence>
<feature type="non-terminal residue" evidence="10">
    <location>
        <position position="1"/>
    </location>
</feature>
<evidence type="ECO:0000256" key="5">
    <source>
        <dbReference type="ARBA" id="ARBA00022703"/>
    </source>
</evidence>
<gene>
    <name evidence="10" type="primary">Mcl1</name>
    <name evidence="10" type="ORF">GTO95_0005470</name>
</gene>
<keyword evidence="8" id="KW-0812">Transmembrane</keyword>